<gene>
    <name evidence="1" type="ORF">BUY34_10265</name>
</gene>
<dbReference type="EMBL" id="PYZR01000132">
    <property type="protein sequence ID" value="PTF65630.1"/>
    <property type="molecule type" value="Genomic_DNA"/>
</dbReference>
<dbReference type="Proteomes" id="UP000241208">
    <property type="component" value="Unassembled WGS sequence"/>
</dbReference>
<comment type="caution">
    <text evidence="1">The sequence shown here is derived from an EMBL/GenBank/DDBJ whole genome shotgun (WGS) entry which is preliminary data.</text>
</comment>
<reference evidence="1 2" key="1">
    <citation type="journal article" date="2016" name="Front. Microbiol.">
        <title>Comprehensive Phylogenetic Analysis of Bovine Non-aureus Staphylococci Species Based on Whole-Genome Sequencing.</title>
        <authorList>
            <person name="Naushad S."/>
            <person name="Barkema H.W."/>
            <person name="Luby C."/>
            <person name="Condas L.A."/>
            <person name="Nobrega D.B."/>
            <person name="Carson D.A."/>
            <person name="De Buck J."/>
        </authorList>
    </citation>
    <scope>NUCLEOTIDE SEQUENCE [LARGE SCALE GENOMIC DNA]</scope>
    <source>
        <strain evidence="1 2">SNUC 3829</strain>
    </source>
</reference>
<name>A0A2T4LQJ8_9STAP</name>
<accession>A0A2T4LQJ8</accession>
<evidence type="ECO:0000313" key="1">
    <source>
        <dbReference type="EMBL" id="PTF65630.1"/>
    </source>
</evidence>
<proteinExistence type="predicted"/>
<sequence>MYKTLIRKKQHLPDINQENERLTEVRHEDIAEVKKDDSTNEEVSEKDNKPIEEIECKTVDRGEQIPKKGGVSRLFGN</sequence>
<protein>
    <submittedName>
        <fullName evidence="1">Replication-associated protein</fullName>
    </submittedName>
</protein>
<organism evidence="1 2">
    <name type="scientific">Staphylococcus cohnii</name>
    <dbReference type="NCBI Taxonomy" id="29382"/>
    <lineage>
        <taxon>Bacteria</taxon>
        <taxon>Bacillati</taxon>
        <taxon>Bacillota</taxon>
        <taxon>Bacilli</taxon>
        <taxon>Bacillales</taxon>
        <taxon>Staphylococcaceae</taxon>
        <taxon>Staphylococcus</taxon>
        <taxon>Staphylococcus cohnii species complex</taxon>
    </lineage>
</organism>
<dbReference type="AlphaFoldDB" id="A0A2T4LQJ8"/>
<evidence type="ECO:0000313" key="2">
    <source>
        <dbReference type="Proteomes" id="UP000241208"/>
    </source>
</evidence>